<dbReference type="Proteomes" id="UP000011087">
    <property type="component" value="Unassembled WGS sequence"/>
</dbReference>
<dbReference type="PANTHER" id="PTHR13132:SF29">
    <property type="entry name" value="ALPHA-(1,6)-FUCOSYLTRANSFERASE"/>
    <property type="match status" value="1"/>
</dbReference>
<dbReference type="GeneID" id="17297695"/>
<dbReference type="RefSeq" id="XP_005828134.1">
    <property type="nucleotide sequence ID" value="XM_005828077.1"/>
</dbReference>
<dbReference type="GO" id="GO:0046921">
    <property type="term" value="F:alpha-(1-&gt;6)-fucosyltransferase activity"/>
    <property type="evidence" value="ECO:0007669"/>
    <property type="project" value="TreeGrafter"/>
</dbReference>
<reference evidence="2" key="3">
    <citation type="submission" date="2015-06" db="UniProtKB">
        <authorList>
            <consortium name="EnsemblProtists"/>
        </authorList>
    </citation>
    <scope>IDENTIFICATION</scope>
</reference>
<proteinExistence type="predicted"/>
<accession>L1IZ24</accession>
<sequence>MGNLGIKEGLWGALVKKGGTADTADTAQDGREGMDDGDLLVVVDSEPSTNASSVWNSMQHCHERCSLVVSLEYDGEGLVFDELSLRILHLLSNSRKRCFWLMSASSPSSFLPPHLDIACLSTKATRSAPPDVEVVFEDVHAQLRRLVKSFNPKFYQDNVFTQGVIKSAICKQFGNLCPSPRGLALFQHSDSSLLGRSLSLPERTAAAKLRRLIQDLQFPIFCYTNPKLAGHGAQFHAMMEAFSYAIATNRTMVLDDECDWSMKVADNEGFGRFWWNSILIGELLRPNNRVEEAIAQEIEKFKDKGSTLRICIHHRSGHKVIEIPPRPVQAYADELVSVLLRALGMRVAVSDESHPRPNFRISIPKAVSMKLLDAEQENMLSLVSLFTMARSCDVFLGPTRLVMELAVSARAAVIPHASLDVASSFY</sequence>
<reference evidence="1 3" key="1">
    <citation type="journal article" date="2012" name="Nature">
        <title>Algal genomes reveal evolutionary mosaicism and the fate of nucleomorphs.</title>
        <authorList>
            <consortium name="DOE Joint Genome Institute"/>
            <person name="Curtis B.A."/>
            <person name="Tanifuji G."/>
            <person name="Burki F."/>
            <person name="Gruber A."/>
            <person name="Irimia M."/>
            <person name="Maruyama S."/>
            <person name="Arias M.C."/>
            <person name="Ball S.G."/>
            <person name="Gile G.H."/>
            <person name="Hirakawa Y."/>
            <person name="Hopkins J.F."/>
            <person name="Kuo A."/>
            <person name="Rensing S.A."/>
            <person name="Schmutz J."/>
            <person name="Symeonidi A."/>
            <person name="Elias M."/>
            <person name="Eveleigh R.J."/>
            <person name="Herman E.K."/>
            <person name="Klute M.J."/>
            <person name="Nakayama T."/>
            <person name="Obornik M."/>
            <person name="Reyes-Prieto A."/>
            <person name="Armbrust E.V."/>
            <person name="Aves S.J."/>
            <person name="Beiko R.G."/>
            <person name="Coutinho P."/>
            <person name="Dacks J.B."/>
            <person name="Durnford D.G."/>
            <person name="Fast N.M."/>
            <person name="Green B.R."/>
            <person name="Grisdale C.J."/>
            <person name="Hempel F."/>
            <person name="Henrissat B."/>
            <person name="Hoppner M.P."/>
            <person name="Ishida K."/>
            <person name="Kim E."/>
            <person name="Koreny L."/>
            <person name="Kroth P.G."/>
            <person name="Liu Y."/>
            <person name="Malik S.B."/>
            <person name="Maier U.G."/>
            <person name="McRose D."/>
            <person name="Mock T."/>
            <person name="Neilson J.A."/>
            <person name="Onodera N.T."/>
            <person name="Poole A.M."/>
            <person name="Pritham E.J."/>
            <person name="Richards T.A."/>
            <person name="Rocap G."/>
            <person name="Roy S.W."/>
            <person name="Sarai C."/>
            <person name="Schaack S."/>
            <person name="Shirato S."/>
            <person name="Slamovits C.H."/>
            <person name="Spencer D.F."/>
            <person name="Suzuki S."/>
            <person name="Worden A.Z."/>
            <person name="Zauner S."/>
            <person name="Barry K."/>
            <person name="Bell C."/>
            <person name="Bharti A.K."/>
            <person name="Crow J.A."/>
            <person name="Grimwood J."/>
            <person name="Kramer R."/>
            <person name="Lindquist E."/>
            <person name="Lucas S."/>
            <person name="Salamov A."/>
            <person name="McFadden G.I."/>
            <person name="Lane C.E."/>
            <person name="Keeling P.J."/>
            <person name="Gray M.W."/>
            <person name="Grigoriev I.V."/>
            <person name="Archibald J.M."/>
        </authorList>
    </citation>
    <scope>NUCLEOTIDE SEQUENCE</scope>
    <source>
        <strain evidence="1 3">CCMP2712</strain>
    </source>
</reference>
<protein>
    <submittedName>
        <fullName evidence="1 2">Uncharacterized protein</fullName>
    </submittedName>
</protein>
<keyword evidence="3" id="KW-1185">Reference proteome</keyword>
<dbReference type="PANTHER" id="PTHR13132">
    <property type="entry name" value="ALPHA- 1,6 -FUCOSYLTRANSFERASE"/>
    <property type="match status" value="1"/>
</dbReference>
<organism evidence="1">
    <name type="scientific">Guillardia theta (strain CCMP2712)</name>
    <name type="common">Cryptophyte</name>
    <dbReference type="NCBI Taxonomy" id="905079"/>
    <lineage>
        <taxon>Eukaryota</taxon>
        <taxon>Cryptophyceae</taxon>
        <taxon>Pyrenomonadales</taxon>
        <taxon>Geminigeraceae</taxon>
        <taxon>Guillardia</taxon>
    </lineage>
</organism>
<dbReference type="AlphaFoldDB" id="L1IZ24"/>
<dbReference type="EnsemblProtists" id="EKX41154">
    <property type="protein sequence ID" value="EKX41154"/>
    <property type="gene ID" value="GUITHDRAFT_112890"/>
</dbReference>
<evidence type="ECO:0000313" key="2">
    <source>
        <dbReference type="EnsemblProtists" id="EKX41154"/>
    </source>
</evidence>
<reference evidence="3" key="2">
    <citation type="submission" date="2012-11" db="EMBL/GenBank/DDBJ databases">
        <authorList>
            <person name="Kuo A."/>
            <person name="Curtis B.A."/>
            <person name="Tanifuji G."/>
            <person name="Burki F."/>
            <person name="Gruber A."/>
            <person name="Irimia M."/>
            <person name="Maruyama S."/>
            <person name="Arias M.C."/>
            <person name="Ball S.G."/>
            <person name="Gile G.H."/>
            <person name="Hirakawa Y."/>
            <person name="Hopkins J.F."/>
            <person name="Rensing S.A."/>
            <person name="Schmutz J."/>
            <person name="Symeonidi A."/>
            <person name="Elias M."/>
            <person name="Eveleigh R.J."/>
            <person name="Herman E.K."/>
            <person name="Klute M.J."/>
            <person name="Nakayama T."/>
            <person name="Obornik M."/>
            <person name="Reyes-Prieto A."/>
            <person name="Armbrust E.V."/>
            <person name="Aves S.J."/>
            <person name="Beiko R.G."/>
            <person name="Coutinho P."/>
            <person name="Dacks J.B."/>
            <person name="Durnford D.G."/>
            <person name="Fast N.M."/>
            <person name="Green B.R."/>
            <person name="Grisdale C."/>
            <person name="Hempe F."/>
            <person name="Henrissat B."/>
            <person name="Hoppner M.P."/>
            <person name="Ishida K.-I."/>
            <person name="Kim E."/>
            <person name="Koreny L."/>
            <person name="Kroth P.G."/>
            <person name="Liu Y."/>
            <person name="Malik S.-B."/>
            <person name="Maier U.G."/>
            <person name="McRose D."/>
            <person name="Mock T."/>
            <person name="Neilson J.A."/>
            <person name="Onodera N.T."/>
            <person name="Poole A.M."/>
            <person name="Pritham E.J."/>
            <person name="Richards T.A."/>
            <person name="Rocap G."/>
            <person name="Roy S.W."/>
            <person name="Sarai C."/>
            <person name="Schaack S."/>
            <person name="Shirato S."/>
            <person name="Slamovits C.H."/>
            <person name="Spencer D.F."/>
            <person name="Suzuki S."/>
            <person name="Worden A.Z."/>
            <person name="Zauner S."/>
            <person name="Barry K."/>
            <person name="Bell C."/>
            <person name="Bharti A.K."/>
            <person name="Crow J.A."/>
            <person name="Grimwood J."/>
            <person name="Kramer R."/>
            <person name="Lindquist E."/>
            <person name="Lucas S."/>
            <person name="Salamov A."/>
            <person name="McFadden G.I."/>
            <person name="Lane C.E."/>
            <person name="Keeling P.J."/>
            <person name="Gray M.W."/>
            <person name="Grigoriev I.V."/>
            <person name="Archibald J.M."/>
        </authorList>
    </citation>
    <scope>NUCLEOTIDE SEQUENCE</scope>
    <source>
        <strain evidence="3">CCMP2712</strain>
    </source>
</reference>
<dbReference type="HOGENOM" id="CLU_644730_0_0_1"/>
<name>L1IZ24_GUITC</name>
<dbReference type="KEGG" id="gtt:GUITHDRAFT_112890"/>
<gene>
    <name evidence="1" type="ORF">GUITHDRAFT_112890</name>
</gene>
<dbReference type="EMBL" id="JH993026">
    <property type="protein sequence ID" value="EKX41154.1"/>
    <property type="molecule type" value="Genomic_DNA"/>
</dbReference>
<dbReference type="PaxDb" id="55529-EKX41154"/>
<dbReference type="GO" id="GO:0006487">
    <property type="term" value="P:protein N-linked glycosylation"/>
    <property type="evidence" value="ECO:0007669"/>
    <property type="project" value="TreeGrafter"/>
</dbReference>
<evidence type="ECO:0000313" key="1">
    <source>
        <dbReference type="EMBL" id="EKX41154.1"/>
    </source>
</evidence>
<evidence type="ECO:0000313" key="3">
    <source>
        <dbReference type="Proteomes" id="UP000011087"/>
    </source>
</evidence>